<dbReference type="Gene3D" id="3.40.50.1820">
    <property type="entry name" value="alpha/beta hydrolase"/>
    <property type="match status" value="1"/>
</dbReference>
<dbReference type="Proteomes" id="UP001177080">
    <property type="component" value="Unassembled WGS sequence"/>
</dbReference>
<protein>
    <submittedName>
        <fullName evidence="1">Alpha/beta fold hydrolase</fullName>
    </submittedName>
</protein>
<reference evidence="1" key="1">
    <citation type="submission" date="2022-04" db="EMBL/GenBank/DDBJ databases">
        <title>Shinella lacus sp. nov., a novel member of the genus Shinella from water.</title>
        <authorList>
            <person name="Deng Y."/>
        </authorList>
    </citation>
    <scope>NUCLEOTIDE SEQUENCE</scope>
    <source>
        <strain evidence="1">JCM 31239</strain>
    </source>
</reference>
<proteinExistence type="predicted"/>
<dbReference type="PANTHER" id="PTHR36513">
    <property type="entry name" value="ABC TRANSMEMBRANE TYPE-1 DOMAIN-CONTAINING PROTEIN"/>
    <property type="match status" value="1"/>
</dbReference>
<dbReference type="PIRSF" id="PIRSF033909">
    <property type="entry name" value="UCP033909"/>
    <property type="match status" value="1"/>
</dbReference>
<dbReference type="InterPro" id="IPR014586">
    <property type="entry name" value="UCP033909"/>
</dbReference>
<evidence type="ECO:0000313" key="2">
    <source>
        <dbReference type="Proteomes" id="UP001177080"/>
    </source>
</evidence>
<dbReference type="InterPro" id="IPR029058">
    <property type="entry name" value="AB_hydrolase_fold"/>
</dbReference>
<comment type="caution">
    <text evidence="1">The sequence shown here is derived from an EMBL/GenBank/DDBJ whole genome shotgun (WGS) entry which is preliminary data.</text>
</comment>
<dbReference type="Pfam" id="PF05990">
    <property type="entry name" value="DUF900"/>
    <property type="match status" value="1"/>
</dbReference>
<dbReference type="PANTHER" id="PTHR36513:SF1">
    <property type="entry name" value="TRANSMEMBRANE PROTEIN"/>
    <property type="match status" value="1"/>
</dbReference>
<keyword evidence="1" id="KW-0378">Hydrolase</keyword>
<gene>
    <name evidence="1" type="ORF">GB928_010510</name>
</gene>
<sequence>MILTACSMQRAPTGLRPAGSVSDTEASMPIFLATNRQRVPTEGHPFSAGRSLALNFARFDVTAPANRQLGQVPVGGHNPQRHFTATYRDIGGRSQLIAEMNAALERLPPQSREIFIFVHGYNNTVSESLYRTAQIVTDFGIRSVPLHYAWPSAGSLPLYVFDRDSAIFARDGLADTIDLATQTKAKAVVLVAHSMGAFVAMEALRTLALRGKSATFERFGGIVLAAPDIDVDVFDSQLADIGTLSAPFTILVSQRDRAIGLSRFLAGGHPRVGNARDIAPLQRNGITVVDVSQVDGGGHTVFAQSEAMTKLIENSRMARDALVSGNPVLSPAGLAEAVASSAVALPLTIFMPDGQVSRNEAGQQRR</sequence>
<dbReference type="InterPro" id="IPR010297">
    <property type="entry name" value="DUF900_hydrolase"/>
</dbReference>
<evidence type="ECO:0000313" key="1">
    <source>
        <dbReference type="EMBL" id="MDO6121612.1"/>
    </source>
</evidence>
<dbReference type="RefSeq" id="WP_244761523.1">
    <property type="nucleotide sequence ID" value="NZ_JALJCJ010000003.1"/>
</dbReference>
<keyword evidence="2" id="KW-1185">Reference proteome</keyword>
<organism evidence="1 2">
    <name type="scientific">Shinella curvata</name>
    <dbReference type="NCBI Taxonomy" id="1817964"/>
    <lineage>
        <taxon>Bacteria</taxon>
        <taxon>Pseudomonadati</taxon>
        <taxon>Pseudomonadota</taxon>
        <taxon>Alphaproteobacteria</taxon>
        <taxon>Hyphomicrobiales</taxon>
        <taxon>Rhizobiaceae</taxon>
        <taxon>Shinella</taxon>
    </lineage>
</organism>
<dbReference type="GO" id="GO:0016787">
    <property type="term" value="F:hydrolase activity"/>
    <property type="evidence" value="ECO:0007669"/>
    <property type="project" value="UniProtKB-KW"/>
</dbReference>
<accession>A0ABT8XD06</accession>
<dbReference type="SUPFAM" id="SSF53474">
    <property type="entry name" value="alpha/beta-Hydrolases"/>
    <property type="match status" value="1"/>
</dbReference>
<dbReference type="EMBL" id="WHSC02000004">
    <property type="protein sequence ID" value="MDO6121612.1"/>
    <property type="molecule type" value="Genomic_DNA"/>
</dbReference>
<name>A0ABT8XD06_9HYPH</name>